<organism evidence="1">
    <name type="scientific">Anguilla anguilla</name>
    <name type="common">European freshwater eel</name>
    <name type="synonym">Muraena anguilla</name>
    <dbReference type="NCBI Taxonomy" id="7936"/>
    <lineage>
        <taxon>Eukaryota</taxon>
        <taxon>Metazoa</taxon>
        <taxon>Chordata</taxon>
        <taxon>Craniata</taxon>
        <taxon>Vertebrata</taxon>
        <taxon>Euteleostomi</taxon>
        <taxon>Actinopterygii</taxon>
        <taxon>Neopterygii</taxon>
        <taxon>Teleostei</taxon>
        <taxon>Anguilliformes</taxon>
        <taxon>Anguillidae</taxon>
        <taxon>Anguilla</taxon>
    </lineage>
</organism>
<protein>
    <submittedName>
        <fullName evidence="1">Uncharacterized protein</fullName>
    </submittedName>
</protein>
<proteinExistence type="predicted"/>
<dbReference type="EMBL" id="GBXM01040188">
    <property type="protein sequence ID" value="JAH68389.1"/>
    <property type="molecule type" value="Transcribed_RNA"/>
</dbReference>
<sequence length="92" mass="11030">MCVFFIWCRKTANQTLKINRGPPTNIFFEREWRKTQSEDCINYGIARIYNKKPAHSSCEPWEGSWILPIRLSEDQEERRGNRKERRLSLPNS</sequence>
<evidence type="ECO:0000313" key="1">
    <source>
        <dbReference type="EMBL" id="JAH68389.1"/>
    </source>
</evidence>
<accession>A0A0E9UR93</accession>
<reference evidence="1" key="2">
    <citation type="journal article" date="2015" name="Fish Shellfish Immunol.">
        <title>Early steps in the European eel (Anguilla anguilla)-Vibrio vulnificus interaction in the gills: Role of the RtxA13 toxin.</title>
        <authorList>
            <person name="Callol A."/>
            <person name="Pajuelo D."/>
            <person name="Ebbesson L."/>
            <person name="Teles M."/>
            <person name="MacKenzie S."/>
            <person name="Amaro C."/>
        </authorList>
    </citation>
    <scope>NUCLEOTIDE SEQUENCE</scope>
</reference>
<name>A0A0E9UR93_ANGAN</name>
<dbReference type="AlphaFoldDB" id="A0A0E9UR93"/>
<reference evidence="1" key="1">
    <citation type="submission" date="2014-11" db="EMBL/GenBank/DDBJ databases">
        <authorList>
            <person name="Amaro Gonzalez C."/>
        </authorList>
    </citation>
    <scope>NUCLEOTIDE SEQUENCE</scope>
</reference>